<name>A0ABS1DMF6_9PROT</name>
<keyword evidence="4" id="KW-1185">Reference proteome</keyword>
<dbReference type="InterPro" id="IPR036928">
    <property type="entry name" value="AS_sf"/>
</dbReference>
<dbReference type="PANTHER" id="PTHR11895:SF7">
    <property type="entry name" value="GLUTAMYL-TRNA(GLN) AMIDOTRANSFERASE SUBUNIT A, MITOCHONDRIAL"/>
    <property type="match status" value="1"/>
</dbReference>
<gene>
    <name evidence="3" type="ORF">CKO28_23150</name>
</gene>
<accession>A0ABS1DMF6</accession>
<comment type="caution">
    <text evidence="3">The sequence shown here is derived from an EMBL/GenBank/DDBJ whole genome shotgun (WGS) entry which is preliminary data.</text>
</comment>
<dbReference type="InterPro" id="IPR023631">
    <property type="entry name" value="Amidase_dom"/>
</dbReference>
<dbReference type="PROSITE" id="PS00571">
    <property type="entry name" value="AMIDASES"/>
    <property type="match status" value="1"/>
</dbReference>
<protein>
    <recommendedName>
        <fullName evidence="2">Amidase domain-containing protein</fullName>
    </recommendedName>
</protein>
<reference evidence="3 4" key="1">
    <citation type="journal article" date="2020" name="Microorganisms">
        <title>Osmotic Adaptation and Compatible Solute Biosynthesis of Phototrophic Bacteria as Revealed from Genome Analyses.</title>
        <authorList>
            <person name="Imhoff J.F."/>
            <person name="Rahn T."/>
            <person name="Kunzel S."/>
            <person name="Keller A."/>
            <person name="Neulinger S.C."/>
        </authorList>
    </citation>
    <scope>NUCLEOTIDE SEQUENCE [LARGE SCALE GENOMIC DNA]</scope>
    <source>
        <strain evidence="3 4">DSM 9895</strain>
    </source>
</reference>
<evidence type="ECO:0000313" key="3">
    <source>
        <dbReference type="EMBL" id="MBK1670913.1"/>
    </source>
</evidence>
<dbReference type="PANTHER" id="PTHR11895">
    <property type="entry name" value="TRANSAMIDASE"/>
    <property type="match status" value="1"/>
</dbReference>
<dbReference type="InterPro" id="IPR020556">
    <property type="entry name" value="Amidase_CS"/>
</dbReference>
<dbReference type="Proteomes" id="UP001296873">
    <property type="component" value="Unassembled WGS sequence"/>
</dbReference>
<evidence type="ECO:0000313" key="4">
    <source>
        <dbReference type="Proteomes" id="UP001296873"/>
    </source>
</evidence>
<comment type="similarity">
    <text evidence="1">Belongs to the amidase family.</text>
</comment>
<evidence type="ECO:0000256" key="1">
    <source>
        <dbReference type="ARBA" id="ARBA00009199"/>
    </source>
</evidence>
<evidence type="ECO:0000259" key="2">
    <source>
        <dbReference type="Pfam" id="PF01425"/>
    </source>
</evidence>
<dbReference type="EMBL" id="NRRL01000127">
    <property type="protein sequence ID" value="MBK1670913.1"/>
    <property type="molecule type" value="Genomic_DNA"/>
</dbReference>
<dbReference type="Pfam" id="PF01425">
    <property type="entry name" value="Amidase"/>
    <property type="match status" value="1"/>
</dbReference>
<organism evidence="3 4">
    <name type="scientific">Rhodovibrio sodomensis</name>
    <dbReference type="NCBI Taxonomy" id="1088"/>
    <lineage>
        <taxon>Bacteria</taxon>
        <taxon>Pseudomonadati</taxon>
        <taxon>Pseudomonadota</taxon>
        <taxon>Alphaproteobacteria</taxon>
        <taxon>Rhodospirillales</taxon>
        <taxon>Rhodovibrionaceae</taxon>
        <taxon>Rhodovibrio</taxon>
    </lineage>
</organism>
<proteinExistence type="inferred from homology"/>
<dbReference type="Gene3D" id="3.90.1300.10">
    <property type="entry name" value="Amidase signature (AS) domain"/>
    <property type="match status" value="1"/>
</dbReference>
<feature type="domain" description="Amidase" evidence="2">
    <location>
        <begin position="39"/>
        <end position="468"/>
    </location>
</feature>
<dbReference type="InterPro" id="IPR000120">
    <property type="entry name" value="Amidase"/>
</dbReference>
<dbReference type="SUPFAM" id="SSF75304">
    <property type="entry name" value="Amidase signature (AS) enzymes"/>
    <property type="match status" value="1"/>
</dbReference>
<sequence>MSRASAAAMLFGMKVSEYRQHDAVGLAELVAAGKVSARELVEAALARADAHDADLGALVRRHDALARQQADRVVQAASPLAGVPTVLKDLGARLTGVPTGNGTRHLRDRPSDHTSSCVQRLLDAGLCVIGQTNAAELGLSYTTEPEDLFPTRNPWDRARTAGGSSGGSAAAVAARIVPLAHGSDGGGSIRVPASCCGLVGLKPTRGRVPMGPTSGDAWSGLVSHGVLTRSVRDTAAALDLMAGWEPGDPYAAPAPDAPYLDAVTRDPGRLRVALWTDWSPEMPSDPACRAAAEDAGRLLESLGHVVEPAEPRFDRDAFRAAFLDTVGAHALADLNAIMRATAGRDWTAGDFAPAVEAVAAHGRDAGVEAHLRGRDTLQRIARTVGRFLVDTDLILTPTLAQRPPELGVLDDAHAGVWALHARQGAFSPFTALANATGEPAISLPLCCSDGLPVGVMLHAPLGREDRLLQVARQCERARPWFDRWPRL</sequence>